<feature type="transmembrane region" description="Helical" evidence="6">
    <location>
        <begin position="12"/>
        <end position="32"/>
    </location>
</feature>
<protein>
    <submittedName>
        <fullName evidence="8">MFS transporter</fullName>
    </submittedName>
</protein>
<feature type="transmembrane region" description="Helical" evidence="6">
    <location>
        <begin position="363"/>
        <end position="384"/>
    </location>
</feature>
<feature type="transmembrane region" description="Helical" evidence="6">
    <location>
        <begin position="405"/>
        <end position="423"/>
    </location>
</feature>
<feature type="transmembrane region" description="Helical" evidence="6">
    <location>
        <begin position="231"/>
        <end position="249"/>
    </location>
</feature>
<proteinExistence type="predicted"/>
<evidence type="ECO:0000313" key="8">
    <source>
        <dbReference type="EMBL" id="GAA0417941.1"/>
    </source>
</evidence>
<keyword evidence="5" id="KW-0046">Antibiotic resistance</keyword>
<feature type="transmembrane region" description="Helical" evidence="6">
    <location>
        <begin position="200"/>
        <end position="219"/>
    </location>
</feature>
<evidence type="ECO:0000256" key="6">
    <source>
        <dbReference type="SAM" id="Phobius"/>
    </source>
</evidence>
<comment type="subcellular location">
    <subcellularLocation>
        <location evidence="1">Cell membrane</location>
        <topology evidence="1">Multi-pass membrane protein</topology>
    </subcellularLocation>
</comment>
<dbReference type="InterPro" id="IPR011701">
    <property type="entry name" value="MFS"/>
</dbReference>
<sequence length="514" mass="52600">MTGRPPAPARRWAAAGTVCLGLFLLGMDLTVLNVAVPDLERRLHPTTAQVQWIVDGYALVLGGLVLATGGVTDRIGRRLAYVTGTTVCAAASALGACAGTPGQVIAARAGMGAGAALLMPATLSILTNLFPEPALRRRAIALWTAVAGLGILTGPVVGGALVEQHTWRAGFWINLPVALPAVVLALLLVPESRAPRTDRIDVAGTLLSAAALTTLVWAIIEAPTLGWTGPWVLAAFGVAAVLLGAFVLWEHRGPAPLLPLSLLRDRRIGGGTTALALMAFSLFGSLFVQTLYLQGVLGFTPWQAGLRTLPQAVAMSAGAMVAPALLSRYAEKLPVVLGLLAIAAAFAYLTGTTTDSTYSRLAVVQFVAGFGAGLAATAGTESVMSAITPQRAALGSAINDATRQVGAALGVAVQGSLLATVYTDRLTARLGALASVPGAHRPGAAGLPGAFDPGGDTLPPTARTALADAARRSFVDGMTTTAAVVAAVVLVTAAAAAWWLPGRRRQRRPTSRAR</sequence>
<keyword evidence="9" id="KW-1185">Reference proteome</keyword>
<dbReference type="EMBL" id="BAAABX010000048">
    <property type="protein sequence ID" value="GAA0417941.1"/>
    <property type="molecule type" value="Genomic_DNA"/>
</dbReference>
<dbReference type="CDD" id="cd17321">
    <property type="entry name" value="MFS_MMR_MDR_like"/>
    <property type="match status" value="1"/>
</dbReference>
<dbReference type="SUPFAM" id="SSF103473">
    <property type="entry name" value="MFS general substrate transporter"/>
    <property type="match status" value="1"/>
</dbReference>
<evidence type="ECO:0000313" key="9">
    <source>
        <dbReference type="Proteomes" id="UP001500879"/>
    </source>
</evidence>
<feature type="transmembrane region" description="Helical" evidence="6">
    <location>
        <begin position="79"/>
        <end position="99"/>
    </location>
</feature>
<dbReference type="Gene3D" id="1.20.1720.10">
    <property type="entry name" value="Multidrug resistance protein D"/>
    <property type="match status" value="1"/>
</dbReference>
<evidence type="ECO:0000256" key="2">
    <source>
        <dbReference type="ARBA" id="ARBA00022692"/>
    </source>
</evidence>
<comment type="caution">
    <text evidence="8">The sequence shown here is derived from an EMBL/GenBank/DDBJ whole genome shotgun (WGS) entry which is preliminary data.</text>
</comment>
<feature type="transmembrane region" description="Helical" evidence="6">
    <location>
        <begin position="105"/>
        <end position="127"/>
    </location>
</feature>
<evidence type="ECO:0000256" key="1">
    <source>
        <dbReference type="ARBA" id="ARBA00004651"/>
    </source>
</evidence>
<dbReference type="PANTHER" id="PTHR42718">
    <property type="entry name" value="MAJOR FACILITATOR SUPERFAMILY MULTIDRUG TRANSPORTER MFSC"/>
    <property type="match status" value="1"/>
</dbReference>
<feature type="transmembrane region" description="Helical" evidence="6">
    <location>
        <begin position="308"/>
        <end position="326"/>
    </location>
</feature>
<evidence type="ECO:0000259" key="7">
    <source>
        <dbReference type="PROSITE" id="PS50850"/>
    </source>
</evidence>
<feature type="transmembrane region" description="Helical" evidence="6">
    <location>
        <begin position="333"/>
        <end position="351"/>
    </location>
</feature>
<feature type="transmembrane region" description="Helical" evidence="6">
    <location>
        <begin position="270"/>
        <end position="288"/>
    </location>
</feature>
<feature type="transmembrane region" description="Helical" evidence="6">
    <location>
        <begin position="481"/>
        <end position="500"/>
    </location>
</feature>
<accession>A0ABN0YXE7</accession>
<keyword evidence="4 6" id="KW-0472">Membrane</keyword>
<dbReference type="PROSITE" id="PS50850">
    <property type="entry name" value="MFS"/>
    <property type="match status" value="1"/>
</dbReference>
<dbReference type="Gene3D" id="1.20.1250.20">
    <property type="entry name" value="MFS general substrate transporter like domains"/>
    <property type="match status" value="1"/>
</dbReference>
<feature type="domain" description="Major facilitator superfamily (MFS) profile" evidence="7">
    <location>
        <begin position="14"/>
        <end position="504"/>
    </location>
</feature>
<dbReference type="PANTHER" id="PTHR42718:SF42">
    <property type="entry name" value="EXPORT PROTEIN"/>
    <property type="match status" value="1"/>
</dbReference>
<gene>
    <name evidence="8" type="ORF">GCM10010357_44100</name>
</gene>
<feature type="transmembrane region" description="Helical" evidence="6">
    <location>
        <begin position="169"/>
        <end position="188"/>
    </location>
</feature>
<evidence type="ECO:0000256" key="3">
    <source>
        <dbReference type="ARBA" id="ARBA00022989"/>
    </source>
</evidence>
<feature type="transmembrane region" description="Helical" evidence="6">
    <location>
        <begin position="139"/>
        <end position="157"/>
    </location>
</feature>
<name>A0ABN0YXE7_9ACTN</name>
<feature type="transmembrane region" description="Helical" evidence="6">
    <location>
        <begin position="52"/>
        <end position="72"/>
    </location>
</feature>
<dbReference type="InterPro" id="IPR036259">
    <property type="entry name" value="MFS_trans_sf"/>
</dbReference>
<evidence type="ECO:0000256" key="5">
    <source>
        <dbReference type="ARBA" id="ARBA00023251"/>
    </source>
</evidence>
<reference evidence="8 9" key="1">
    <citation type="journal article" date="2019" name="Int. J. Syst. Evol. Microbiol.">
        <title>The Global Catalogue of Microorganisms (GCM) 10K type strain sequencing project: providing services to taxonomists for standard genome sequencing and annotation.</title>
        <authorList>
            <consortium name="The Broad Institute Genomics Platform"/>
            <consortium name="The Broad Institute Genome Sequencing Center for Infectious Disease"/>
            <person name="Wu L."/>
            <person name="Ma J."/>
        </authorList>
    </citation>
    <scope>NUCLEOTIDE SEQUENCE [LARGE SCALE GENOMIC DNA]</scope>
    <source>
        <strain evidence="8 9">JCM 4788</strain>
    </source>
</reference>
<dbReference type="Proteomes" id="UP001500879">
    <property type="component" value="Unassembled WGS sequence"/>
</dbReference>
<dbReference type="InterPro" id="IPR020846">
    <property type="entry name" value="MFS_dom"/>
</dbReference>
<evidence type="ECO:0000256" key="4">
    <source>
        <dbReference type="ARBA" id="ARBA00023136"/>
    </source>
</evidence>
<dbReference type="PRINTS" id="PR01036">
    <property type="entry name" value="TCRTETB"/>
</dbReference>
<keyword evidence="3 6" id="KW-1133">Transmembrane helix</keyword>
<dbReference type="Pfam" id="PF07690">
    <property type="entry name" value="MFS_1"/>
    <property type="match status" value="1"/>
</dbReference>
<organism evidence="8 9">
    <name type="scientific">Streptomyces luteireticuli</name>
    <dbReference type="NCBI Taxonomy" id="173858"/>
    <lineage>
        <taxon>Bacteria</taxon>
        <taxon>Bacillati</taxon>
        <taxon>Actinomycetota</taxon>
        <taxon>Actinomycetes</taxon>
        <taxon>Kitasatosporales</taxon>
        <taxon>Streptomycetaceae</taxon>
        <taxon>Streptomyces</taxon>
    </lineage>
</organism>
<keyword evidence="2 6" id="KW-0812">Transmembrane</keyword>